<feature type="region of interest" description="Disordered" evidence="12">
    <location>
        <begin position="198"/>
        <end position="270"/>
    </location>
</feature>
<dbReference type="GO" id="GO:0000785">
    <property type="term" value="C:chromatin"/>
    <property type="evidence" value="ECO:0007669"/>
    <property type="project" value="TreeGrafter"/>
</dbReference>
<reference evidence="14" key="1">
    <citation type="submission" date="2023-08" db="EMBL/GenBank/DDBJ databases">
        <authorList>
            <person name="Alioto T."/>
            <person name="Alioto T."/>
            <person name="Gomez Garrido J."/>
        </authorList>
    </citation>
    <scope>NUCLEOTIDE SEQUENCE</scope>
</reference>
<keyword evidence="6" id="KW-0479">Metal-binding</keyword>
<accession>A0AA36FJT7</accession>
<keyword evidence="4" id="KW-0158">Chromosome</keyword>
<protein>
    <recommendedName>
        <fullName evidence="13">Mis18 domain-containing protein</fullName>
    </recommendedName>
</protein>
<dbReference type="GO" id="GO:0007059">
    <property type="term" value="P:chromosome segregation"/>
    <property type="evidence" value="ECO:0007669"/>
    <property type="project" value="TreeGrafter"/>
</dbReference>
<dbReference type="PROSITE" id="PS51793">
    <property type="entry name" value="MIS18"/>
    <property type="match status" value="1"/>
</dbReference>
<keyword evidence="8" id="KW-0862">Zinc</keyword>
<evidence type="ECO:0000256" key="4">
    <source>
        <dbReference type="ARBA" id="ARBA00022454"/>
    </source>
</evidence>
<name>A0AA36FJT7_OCTVU</name>
<evidence type="ECO:0000259" key="13">
    <source>
        <dbReference type="PROSITE" id="PS51793"/>
    </source>
</evidence>
<evidence type="ECO:0000256" key="10">
    <source>
        <dbReference type="ARBA" id="ARBA00023306"/>
    </source>
</evidence>
<feature type="compositionally biased region" description="Low complexity" evidence="12">
    <location>
        <begin position="254"/>
        <end position="270"/>
    </location>
</feature>
<organism evidence="14 15">
    <name type="scientific">Octopus vulgaris</name>
    <name type="common">Common octopus</name>
    <dbReference type="NCBI Taxonomy" id="6645"/>
    <lineage>
        <taxon>Eukaryota</taxon>
        <taxon>Metazoa</taxon>
        <taxon>Spiralia</taxon>
        <taxon>Lophotrochozoa</taxon>
        <taxon>Mollusca</taxon>
        <taxon>Cephalopoda</taxon>
        <taxon>Coleoidea</taxon>
        <taxon>Octopodiformes</taxon>
        <taxon>Octopoda</taxon>
        <taxon>Incirrata</taxon>
        <taxon>Octopodidae</taxon>
        <taxon>Octopus</taxon>
    </lineage>
</organism>
<evidence type="ECO:0000256" key="3">
    <source>
        <dbReference type="ARBA" id="ARBA00004584"/>
    </source>
</evidence>
<evidence type="ECO:0000256" key="2">
    <source>
        <dbReference type="ARBA" id="ARBA00004123"/>
    </source>
</evidence>
<evidence type="ECO:0000313" key="15">
    <source>
        <dbReference type="Proteomes" id="UP001162480"/>
    </source>
</evidence>
<dbReference type="GO" id="GO:0051301">
    <property type="term" value="P:cell division"/>
    <property type="evidence" value="ECO:0007669"/>
    <property type="project" value="UniProtKB-KW"/>
</dbReference>
<dbReference type="PANTHER" id="PTHR16431:SF1">
    <property type="entry name" value="NEUROGENIC PROTEIN MASTERMIND"/>
    <property type="match status" value="1"/>
</dbReference>
<dbReference type="EMBL" id="OX597837">
    <property type="protein sequence ID" value="CAI9740272.1"/>
    <property type="molecule type" value="Genomic_DNA"/>
</dbReference>
<keyword evidence="7" id="KW-0498">Mitosis</keyword>
<dbReference type="Pfam" id="PF03226">
    <property type="entry name" value="Yippee-Mis18"/>
    <property type="match status" value="1"/>
</dbReference>
<keyword evidence="15" id="KW-1185">Reference proteome</keyword>
<gene>
    <name evidence="14" type="ORF">OCTVUL_1B028556</name>
</gene>
<evidence type="ECO:0000256" key="12">
    <source>
        <dbReference type="SAM" id="MobiDB-lite"/>
    </source>
</evidence>
<feature type="region of interest" description="Disordered" evidence="12">
    <location>
        <begin position="1"/>
        <end position="20"/>
    </location>
</feature>
<dbReference type="InterPro" id="IPR034752">
    <property type="entry name" value="Mis18"/>
</dbReference>
<dbReference type="PANTHER" id="PTHR16431">
    <property type="entry name" value="NEUROGENIC PROTEIN MASTERMIND"/>
    <property type="match status" value="1"/>
</dbReference>
<evidence type="ECO:0000313" key="14">
    <source>
        <dbReference type="EMBL" id="CAI9740272.1"/>
    </source>
</evidence>
<dbReference type="GO" id="GO:0046872">
    <property type="term" value="F:metal ion binding"/>
    <property type="evidence" value="ECO:0007669"/>
    <property type="project" value="UniProtKB-KW"/>
</dbReference>
<evidence type="ECO:0000256" key="6">
    <source>
        <dbReference type="ARBA" id="ARBA00022723"/>
    </source>
</evidence>
<evidence type="ECO:0000256" key="1">
    <source>
        <dbReference type="ARBA" id="ARBA00003694"/>
    </source>
</evidence>
<comment type="function">
    <text evidence="1">Required for recruitment of CENPA to centromeres and normal chromosome segregation during mitosis.</text>
</comment>
<evidence type="ECO:0000256" key="9">
    <source>
        <dbReference type="ARBA" id="ARBA00023242"/>
    </source>
</evidence>
<comment type="subcellular location">
    <subcellularLocation>
        <location evidence="3">Chromosome</location>
        <location evidence="3">Centromere</location>
    </subcellularLocation>
    <subcellularLocation>
        <location evidence="2">Nucleus</location>
    </subcellularLocation>
</comment>
<dbReference type="GO" id="GO:0005634">
    <property type="term" value="C:nucleus"/>
    <property type="evidence" value="ECO:0007669"/>
    <property type="project" value="UniProtKB-SubCell"/>
</dbReference>
<dbReference type="GO" id="GO:0000775">
    <property type="term" value="C:chromosome, centromeric region"/>
    <property type="evidence" value="ECO:0007669"/>
    <property type="project" value="UniProtKB-SubCell"/>
</dbReference>
<feature type="domain" description="Mis18" evidence="13">
    <location>
        <begin position="54"/>
        <end position="152"/>
    </location>
</feature>
<evidence type="ECO:0000256" key="7">
    <source>
        <dbReference type="ARBA" id="ARBA00022776"/>
    </source>
</evidence>
<keyword evidence="11" id="KW-0137">Centromere</keyword>
<keyword evidence="10" id="KW-0131">Cell cycle</keyword>
<evidence type="ECO:0000256" key="5">
    <source>
        <dbReference type="ARBA" id="ARBA00022618"/>
    </source>
</evidence>
<dbReference type="InterPro" id="IPR004910">
    <property type="entry name" value="Yippee/Mis18/Cereblon"/>
</dbReference>
<proteinExistence type="predicted"/>
<feature type="compositionally biased region" description="Basic residues" evidence="12">
    <location>
        <begin position="1"/>
        <end position="16"/>
    </location>
</feature>
<keyword evidence="5" id="KW-0132">Cell division</keyword>
<evidence type="ECO:0000256" key="11">
    <source>
        <dbReference type="ARBA" id="ARBA00023328"/>
    </source>
</evidence>
<dbReference type="GO" id="GO:0034080">
    <property type="term" value="P:CENP-A containing chromatin assembly"/>
    <property type="evidence" value="ECO:0007669"/>
    <property type="project" value="TreeGrafter"/>
</dbReference>
<dbReference type="AlphaFoldDB" id="A0AA36FJT7"/>
<sequence>MKTKQMTKRRRKKKSSRQASLLHCGPAVADTMSNQTSFIKMFDVFPDHVNHLFPIVFQCSNCKAIFGDSLSWEITNEAMQVICLSKASDFVIVDEEILIQRSESNQISTYSKLSCKGCRRIIGKFFHSTYYDFDQFRGLFTFHVNQISIYQTGQEGTYKDITQLEYIDPIKCVLVSLNERLTLIEKKLGIVRGSNNIGDIDDHDGRNGNVTEEGNNEDHLSNSEDITLSRGTTITSNSSSQVQTDSIELHGNLSSSEGDTSGSFSELSNG</sequence>
<keyword evidence="9" id="KW-0539">Nucleus</keyword>
<feature type="compositionally biased region" description="Polar residues" evidence="12">
    <location>
        <begin position="223"/>
        <end position="246"/>
    </location>
</feature>
<evidence type="ECO:0000256" key="8">
    <source>
        <dbReference type="ARBA" id="ARBA00022833"/>
    </source>
</evidence>
<dbReference type="Proteomes" id="UP001162480">
    <property type="component" value="Chromosome 24"/>
</dbReference>